<gene>
    <name evidence="2" type="ORF">EV383_0859</name>
</gene>
<feature type="transmembrane region" description="Helical" evidence="1">
    <location>
        <begin position="12"/>
        <end position="32"/>
    </location>
</feature>
<comment type="caution">
    <text evidence="2">The sequence shown here is derived from an EMBL/GenBank/DDBJ whole genome shotgun (WGS) entry which is preliminary data.</text>
</comment>
<accession>A0A4Q7UR28</accession>
<dbReference type="RefSeq" id="WP_130288701.1">
    <property type="nucleotide sequence ID" value="NZ_SHKL01000001.1"/>
</dbReference>
<reference evidence="2 3" key="1">
    <citation type="submission" date="2019-02" db="EMBL/GenBank/DDBJ databases">
        <title>Sequencing the genomes of 1000 actinobacteria strains.</title>
        <authorList>
            <person name="Klenk H.-P."/>
        </authorList>
    </citation>
    <scope>NUCLEOTIDE SEQUENCE [LARGE SCALE GENOMIC DNA]</scope>
    <source>
        <strain evidence="2 3">DSM 45779</strain>
    </source>
</reference>
<organism evidence="2 3">
    <name type="scientific">Pseudonocardia sediminis</name>
    <dbReference type="NCBI Taxonomy" id="1397368"/>
    <lineage>
        <taxon>Bacteria</taxon>
        <taxon>Bacillati</taxon>
        <taxon>Actinomycetota</taxon>
        <taxon>Actinomycetes</taxon>
        <taxon>Pseudonocardiales</taxon>
        <taxon>Pseudonocardiaceae</taxon>
        <taxon>Pseudonocardia</taxon>
    </lineage>
</organism>
<feature type="transmembrane region" description="Helical" evidence="1">
    <location>
        <begin position="78"/>
        <end position="98"/>
    </location>
</feature>
<feature type="transmembrane region" description="Helical" evidence="1">
    <location>
        <begin position="53"/>
        <end position="72"/>
    </location>
</feature>
<evidence type="ECO:0000256" key="1">
    <source>
        <dbReference type="SAM" id="Phobius"/>
    </source>
</evidence>
<keyword evidence="1" id="KW-0812">Transmembrane</keyword>
<evidence type="ECO:0000313" key="3">
    <source>
        <dbReference type="Proteomes" id="UP000291591"/>
    </source>
</evidence>
<keyword evidence="1" id="KW-0472">Membrane</keyword>
<evidence type="ECO:0000313" key="2">
    <source>
        <dbReference type="EMBL" id="RZT84026.1"/>
    </source>
</evidence>
<dbReference type="EMBL" id="SHKL01000001">
    <property type="protein sequence ID" value="RZT84026.1"/>
    <property type="molecule type" value="Genomic_DNA"/>
</dbReference>
<proteinExistence type="predicted"/>
<name>A0A4Q7UR28_PSEST</name>
<dbReference type="Proteomes" id="UP000291591">
    <property type="component" value="Unassembled WGS sequence"/>
</dbReference>
<sequence length="112" mass="11737">MPTGPADVAPVWGWPDAVVGLVLAVSFCLLIVRTVSWLRRRGTVTGRGRGIDRAPVGLGLFLALLVTLLVRGHPDQQVLVGVAALVVVGAVSVWPVLVMRGRRVTGVTASPP</sequence>
<keyword evidence="3" id="KW-1185">Reference proteome</keyword>
<dbReference type="AlphaFoldDB" id="A0A4Q7UR28"/>
<keyword evidence="1" id="KW-1133">Transmembrane helix</keyword>
<protein>
    <submittedName>
        <fullName evidence="2">Uncharacterized protein</fullName>
    </submittedName>
</protein>